<name>A0A1I2AR61_9BURK</name>
<protein>
    <submittedName>
        <fullName evidence="2">Uncharacterized membrane protein, DUF2068 family</fullName>
    </submittedName>
</protein>
<proteinExistence type="predicted"/>
<dbReference type="OrthoDB" id="121772at2"/>
<organism evidence="2 3">
    <name type="scientific">Paracidovorax wautersii</name>
    <dbReference type="NCBI Taxonomy" id="1177982"/>
    <lineage>
        <taxon>Bacteria</taxon>
        <taxon>Pseudomonadati</taxon>
        <taxon>Pseudomonadota</taxon>
        <taxon>Betaproteobacteria</taxon>
        <taxon>Burkholderiales</taxon>
        <taxon>Comamonadaceae</taxon>
        <taxon>Paracidovorax</taxon>
    </lineage>
</organism>
<evidence type="ECO:0000313" key="3">
    <source>
        <dbReference type="Proteomes" id="UP000199119"/>
    </source>
</evidence>
<keyword evidence="1" id="KW-0812">Transmembrane</keyword>
<keyword evidence="3" id="KW-1185">Reference proteome</keyword>
<dbReference type="Proteomes" id="UP000199119">
    <property type="component" value="Unassembled WGS sequence"/>
</dbReference>
<evidence type="ECO:0000313" key="2">
    <source>
        <dbReference type="EMBL" id="SFE46229.1"/>
    </source>
</evidence>
<reference evidence="3" key="1">
    <citation type="submission" date="2016-10" db="EMBL/GenBank/DDBJ databases">
        <authorList>
            <person name="Varghese N."/>
            <person name="Submissions S."/>
        </authorList>
    </citation>
    <scope>NUCLEOTIDE SEQUENCE [LARGE SCALE GENOMIC DNA]</scope>
    <source>
        <strain evidence="3">DSM 27981</strain>
    </source>
</reference>
<feature type="transmembrane region" description="Helical" evidence="1">
    <location>
        <begin position="133"/>
        <end position="152"/>
    </location>
</feature>
<keyword evidence="1" id="KW-0472">Membrane</keyword>
<evidence type="ECO:0000256" key="1">
    <source>
        <dbReference type="SAM" id="Phobius"/>
    </source>
</evidence>
<keyword evidence="1" id="KW-1133">Transmembrane helix</keyword>
<sequence>MASSSPSAPHRTRRTLRTIAAFEALKGAVALVAGVGVLGLLHNDLHQIAVALIGHVGLSPGAHYPALLLAGIDRWSGHGDWQMLTAMATGYAALRFAEAYGLWRDRAWGEWLGALSGGLYIPFELWHWLHRPTAAATAVIALNAAVIAYLGWQLAQRRRAGG</sequence>
<gene>
    <name evidence="2" type="ORF">SAMN04489711_102167</name>
</gene>
<accession>A0A1I2AR61</accession>
<dbReference type="RefSeq" id="WP_092937616.1">
    <property type="nucleotide sequence ID" value="NZ_FONX01000002.1"/>
</dbReference>
<dbReference type="EMBL" id="FONX01000002">
    <property type="protein sequence ID" value="SFE46229.1"/>
    <property type="molecule type" value="Genomic_DNA"/>
</dbReference>
<dbReference type="InterPro" id="IPR021125">
    <property type="entry name" value="DUF2127"/>
</dbReference>
<feature type="transmembrane region" description="Helical" evidence="1">
    <location>
        <begin position="20"/>
        <end position="42"/>
    </location>
</feature>
<dbReference type="AlphaFoldDB" id="A0A1I2AR61"/>
<dbReference type="STRING" id="1177982.SAMN04489711_102167"/>
<dbReference type="Pfam" id="PF09900">
    <property type="entry name" value="DUF2127"/>
    <property type="match status" value="1"/>
</dbReference>